<protein>
    <submittedName>
        <fullName evidence="1">Gliding motility-associated C-terminal domain-containing protein</fullName>
    </submittedName>
</protein>
<reference evidence="1" key="1">
    <citation type="submission" date="2022-03" db="EMBL/GenBank/DDBJ databases">
        <title>De novo assembled genomes of Belliella spp. (Cyclobacteriaceae) strains.</title>
        <authorList>
            <person name="Szabo A."/>
            <person name="Korponai K."/>
            <person name="Felfoldi T."/>
        </authorList>
    </citation>
    <scope>NUCLEOTIDE SEQUENCE</scope>
    <source>
        <strain evidence="1">DSM 107340</strain>
    </source>
</reference>
<comment type="caution">
    <text evidence="1">The sequence shown here is derived from an EMBL/GenBank/DDBJ whole genome shotgun (WGS) entry which is preliminary data.</text>
</comment>
<sequence length="1431" mass="160127">MRIIVRRFHLCIALDRYVIALFLSLFLLLLLSPNSIAQNDNRVPFRHKVGNPAPDGNLYRIKGDFSIIGNSNLTLENYTDSTDNSANFVKFTDVDNDIQTLNSSSATLKFSEENNADPNCSEILYAGLYWSGRVGVDKGLVFEVTKDIIPGEEVILNDQEQKVGFLEEIDYLNQTLNIDEYYDGIGSAYPHFFIGNYFSEFYLQIRFINQNGGEVQFSFNDAEWQTVQNLTLSSENSILTATFDPIVFVQDNITFSIGKLSKLQYGQANSGLLENTHMYVVKNGVYQPMLPYTLDFDKRKIKLKGPNEAEYTEITADGNAILYPQDELANIYVGYSDVTQYVKQNGLGEYTVADIALEEGRSDNVGFFGHWGLIVVYQNSKMNWRDVTIFDGYSFVQSLDGQEHVGEVEIDGFGAVKTGQVALKLGLMAGEGDRSVGGDFLEIINSEGEWVRLNHPLNTPENFFNSTIYTPVQNSLGELVPTPRNPNFTNNIGVDILQWDISNPGNSIITNDQTSTRFRFGTKQDLYTIYAFAFSVLSYIPEVQVINQVESIDDTPVGVDPTIEPGQEITFAAEIRNKGSEEVSETKIIIPIPFSASFVKAFTTPENYGTVSFDPDMGISGSLIWDIGDLPLMADADELIATLKYTLKVTEDCVILANTSCEANISMTGSVSGVGKVSENVFTNLPFVSNIRDGECIGEEIFDPIEIPIVGRNEFVLANCTGSEQFGNLLNVDLPDFCKGDTPANLKDLISPSQSDFQVYFFENETGGTPILNYFVNTSVIGTSQIWVSEGFEGSCTGIRIPIEMVVLPKSSVPTSSNILVCIGEEPLFFNVNPDEGYTLNYYTDNNPSSTALDSVPVISSKVDGQYSIWVSQSKDDECESNRKEVRIRVYDCSLISDIKVTIVPDNQIYENEGQVVNFLITVENVGDLELSNVFLMENLMGNNWTIPNLSPGEKMEFSFQYFISEENMLIGAVAVQAYTSASSLDNGFIDDSDDATIFKLPLDFMDYKVTSEPATCIVGIDDIGAIIVEFLQGPQTGFLEIRDLSDIQLTQVLFNDTNLIKVEVPSGQYKLVLTTALGYTVEDSQVYNVSEKESVKFDIVESVFSCDTYSYYPTSSEDLVYEIIGSNGTRIPLNSDKLFVFTRSDSYKIIGKDPKGIKCPVEKNMIVEIQELFPLELQFSSFCQNDLFTDIELLNPEIGATIKWFTIASMGNLQLFEFDDNPKLMVETPGFYQVILTNSQGCVIGKRDFEVKKTFSDPPKMNGLYSICPTKEGSQTISLESQFVENHWFFDGEEVSQELVFSPKEEGLYRLVTIDQSGCEFMMDFEVEINCEPTLKYSNAIRPGHDGHGLVIFPDNLIDAIEIQVFNRWGELIFFCEDKHLRYGEKSSCFWDGFVKGKPAITGSYSLLIRYKLKEEEGYFKKHDLLFIIN</sequence>
<keyword evidence="2" id="KW-1185">Reference proteome</keyword>
<dbReference type="EMBL" id="JAKZGS010000002">
    <property type="protein sequence ID" value="MCH7397040.1"/>
    <property type="molecule type" value="Genomic_DNA"/>
</dbReference>
<dbReference type="Proteomes" id="UP001165488">
    <property type="component" value="Unassembled WGS sequence"/>
</dbReference>
<name>A0ABS9UK94_9BACT</name>
<gene>
    <name evidence="1" type="ORF">MM236_03530</name>
</gene>
<evidence type="ECO:0000313" key="2">
    <source>
        <dbReference type="Proteomes" id="UP001165488"/>
    </source>
</evidence>
<proteinExistence type="predicted"/>
<evidence type="ECO:0000313" key="1">
    <source>
        <dbReference type="EMBL" id="MCH7397040.1"/>
    </source>
</evidence>
<organism evidence="1 2">
    <name type="scientific">Belliella calami</name>
    <dbReference type="NCBI Taxonomy" id="2923436"/>
    <lineage>
        <taxon>Bacteria</taxon>
        <taxon>Pseudomonadati</taxon>
        <taxon>Bacteroidota</taxon>
        <taxon>Cytophagia</taxon>
        <taxon>Cytophagales</taxon>
        <taxon>Cyclobacteriaceae</taxon>
        <taxon>Belliella</taxon>
    </lineage>
</organism>
<dbReference type="RefSeq" id="WP_241273548.1">
    <property type="nucleotide sequence ID" value="NZ_JAKZGS010000002.1"/>
</dbReference>
<accession>A0ABS9UK94</accession>